<dbReference type="AlphaFoldDB" id="A0A8J4B615"/>
<sequence length="132" mass="14827">RCASSACSRASCEVEQKDRRIHTATANGGRYIVLTLNRPKNVVAAGQKFKAMHVAIWVTWDFETNASGHVISILARRPLLTNSLKNHVEQHQWTPIHGSENGGQHWQQIVPPYTHRQIPSSQLHAHLLLLTV</sequence>
<accession>A0A8J4B615</accession>
<reference evidence="1" key="1">
    <citation type="journal article" date="2021" name="Proc. Natl. Acad. Sci. U.S.A.">
        <title>Three genomes in the algal genus Volvox reveal the fate of a haploid sex-determining region after a transition to homothallism.</title>
        <authorList>
            <person name="Yamamoto K."/>
            <person name="Hamaji T."/>
            <person name="Kawai-Toyooka H."/>
            <person name="Matsuzaki R."/>
            <person name="Takahashi F."/>
            <person name="Nishimura Y."/>
            <person name="Kawachi M."/>
            <person name="Noguchi H."/>
            <person name="Minakuchi Y."/>
            <person name="Umen J.G."/>
            <person name="Toyoda A."/>
            <person name="Nozaki H."/>
        </authorList>
    </citation>
    <scope>NUCLEOTIDE SEQUENCE</scope>
    <source>
        <strain evidence="1">NIES-3780</strain>
    </source>
</reference>
<proteinExistence type="predicted"/>
<feature type="non-terminal residue" evidence="1">
    <location>
        <position position="1"/>
    </location>
</feature>
<evidence type="ECO:0000313" key="1">
    <source>
        <dbReference type="EMBL" id="GIL54908.1"/>
    </source>
</evidence>
<gene>
    <name evidence="1" type="ORF">Vafri_10606</name>
</gene>
<protein>
    <submittedName>
        <fullName evidence="1">Uncharacterized protein</fullName>
    </submittedName>
</protein>
<organism evidence="1 2">
    <name type="scientific">Volvox africanus</name>
    <dbReference type="NCBI Taxonomy" id="51714"/>
    <lineage>
        <taxon>Eukaryota</taxon>
        <taxon>Viridiplantae</taxon>
        <taxon>Chlorophyta</taxon>
        <taxon>core chlorophytes</taxon>
        <taxon>Chlorophyceae</taxon>
        <taxon>CS clade</taxon>
        <taxon>Chlamydomonadales</taxon>
        <taxon>Volvocaceae</taxon>
        <taxon>Volvox</taxon>
    </lineage>
</organism>
<keyword evidence="2" id="KW-1185">Reference proteome</keyword>
<comment type="caution">
    <text evidence="1">The sequence shown here is derived from an EMBL/GenBank/DDBJ whole genome shotgun (WGS) entry which is preliminary data.</text>
</comment>
<dbReference type="Proteomes" id="UP000747399">
    <property type="component" value="Unassembled WGS sequence"/>
</dbReference>
<feature type="non-terminal residue" evidence="1">
    <location>
        <position position="132"/>
    </location>
</feature>
<evidence type="ECO:0000313" key="2">
    <source>
        <dbReference type="Proteomes" id="UP000747399"/>
    </source>
</evidence>
<dbReference type="EMBL" id="BNCO01000020">
    <property type="protein sequence ID" value="GIL54908.1"/>
    <property type="molecule type" value="Genomic_DNA"/>
</dbReference>
<name>A0A8J4B615_9CHLO</name>